<feature type="region of interest" description="Disordered" evidence="7">
    <location>
        <begin position="413"/>
        <end position="439"/>
    </location>
</feature>
<dbReference type="PANTHER" id="PTHR14463:SF10">
    <property type="entry name" value="LIPASE MATURATION FACTOR 1"/>
    <property type="match status" value="1"/>
</dbReference>
<proteinExistence type="inferred from homology"/>
<comment type="subcellular location">
    <subcellularLocation>
        <location evidence="1">Endoplasmic reticulum membrane</location>
        <topology evidence="1">Multi-pass membrane protein</topology>
    </subcellularLocation>
</comment>
<evidence type="ECO:0000256" key="3">
    <source>
        <dbReference type="ARBA" id="ARBA00022692"/>
    </source>
</evidence>
<feature type="transmembrane region" description="Helical" evidence="8">
    <location>
        <begin position="71"/>
        <end position="88"/>
    </location>
</feature>
<dbReference type="Proteomes" id="UP000644020">
    <property type="component" value="Unassembled WGS sequence"/>
</dbReference>
<name>A0A918T402_9ACTN</name>
<feature type="transmembrane region" description="Helical" evidence="8">
    <location>
        <begin position="244"/>
        <end position="267"/>
    </location>
</feature>
<dbReference type="AlphaFoldDB" id="A0A918T402"/>
<dbReference type="InterPro" id="IPR057434">
    <property type="entry name" value="LMF1/2_N"/>
</dbReference>
<evidence type="ECO:0000256" key="2">
    <source>
        <dbReference type="ARBA" id="ARBA00005512"/>
    </source>
</evidence>
<evidence type="ECO:0000256" key="8">
    <source>
        <dbReference type="SAM" id="Phobius"/>
    </source>
</evidence>
<evidence type="ECO:0000256" key="7">
    <source>
        <dbReference type="SAM" id="MobiDB-lite"/>
    </source>
</evidence>
<keyword evidence="12" id="KW-1185">Reference proteome</keyword>
<dbReference type="Pfam" id="PF06762">
    <property type="entry name" value="LMF1"/>
    <property type="match status" value="1"/>
</dbReference>
<accession>A0A918T402</accession>
<evidence type="ECO:0000256" key="5">
    <source>
        <dbReference type="ARBA" id="ARBA00022989"/>
    </source>
</evidence>
<dbReference type="PANTHER" id="PTHR14463">
    <property type="entry name" value="LIPASE MATURATION FACTOR"/>
    <property type="match status" value="1"/>
</dbReference>
<sequence>MDWFTAPGLWEARFLFQRGLAVLYGVAFLSAALQFRALIGERGMLPVPEFLRRTAPRRFPSLFRLRYSDRLFAAVAWTGAAWSLALAAGAGDAVPLALCPLLWLVPWALYLSIVNVGQTWYAFGWESLLLEAGFLAAFLGNDEVGPPVVILFLLRWLLFRVEFGAGLIKIRGDACWRRLTCLCHHHETQPMPGPLSWFFHRLPRPLHRVEAAANHVVQLGVPFLLFAPQPVASAAAGLMIVTQLWLVLSGNFAWLNWLTIVLAASALDPSALGLPVPGPSGEHLRPDPPPWYAALVLAVAVLVLVRSRRPVLNLLSRNQVMNRSYDPFHLVNTYGAFGTVSRVREEIVVEGTDAPEPGPGAVWREYGFKGKPGDPYRRPRQVAPYHRRLDWLMWFAALSPGYARVVRPLRGAAARRGPGHPAAARARPVPRRPARVRPRPALPVPLHHLAGAADDRRVVAADPGRGVPAADPAAAVTRTRRCPRSGKGPGAPGAVRPRAGQSMPGRMWGSARSSS</sequence>
<keyword evidence="4" id="KW-0256">Endoplasmic reticulum</keyword>
<dbReference type="Pfam" id="PF25179">
    <property type="entry name" value="LMF1_C"/>
    <property type="match status" value="1"/>
</dbReference>
<feature type="compositionally biased region" description="Basic residues" evidence="7">
    <location>
        <begin position="428"/>
        <end position="438"/>
    </location>
</feature>
<evidence type="ECO:0000256" key="6">
    <source>
        <dbReference type="ARBA" id="ARBA00023136"/>
    </source>
</evidence>
<protein>
    <submittedName>
        <fullName evidence="11">Membrane protein</fullName>
    </submittedName>
</protein>
<keyword evidence="6 8" id="KW-0472">Membrane</keyword>
<gene>
    <name evidence="11" type="ORF">GCM10010305_34660</name>
</gene>
<reference evidence="11" key="1">
    <citation type="journal article" date="2014" name="Int. J. Syst. Evol. Microbiol.">
        <title>Complete genome sequence of Corynebacterium casei LMG S-19264T (=DSM 44701T), isolated from a smear-ripened cheese.</title>
        <authorList>
            <consortium name="US DOE Joint Genome Institute (JGI-PGF)"/>
            <person name="Walter F."/>
            <person name="Albersmeier A."/>
            <person name="Kalinowski J."/>
            <person name="Ruckert C."/>
        </authorList>
    </citation>
    <scope>NUCLEOTIDE SEQUENCE</scope>
    <source>
        <strain evidence="11">JCM 4518</strain>
    </source>
</reference>
<evidence type="ECO:0000259" key="10">
    <source>
        <dbReference type="Pfam" id="PF25179"/>
    </source>
</evidence>
<feature type="transmembrane region" description="Helical" evidence="8">
    <location>
        <begin position="290"/>
        <end position="307"/>
    </location>
</feature>
<evidence type="ECO:0000259" key="9">
    <source>
        <dbReference type="Pfam" id="PF06762"/>
    </source>
</evidence>
<comment type="similarity">
    <text evidence="2">Belongs to the lipase maturation factor family.</text>
</comment>
<feature type="domain" description="Lipase maturation factor 1/2 C-terminal" evidence="10">
    <location>
        <begin position="330"/>
        <end position="400"/>
    </location>
</feature>
<evidence type="ECO:0000313" key="11">
    <source>
        <dbReference type="EMBL" id="GHA88109.1"/>
    </source>
</evidence>
<keyword evidence="5 8" id="KW-1133">Transmembrane helix</keyword>
<organism evidence="11 12">
    <name type="scientific">Streptomyces termitum</name>
    <dbReference type="NCBI Taxonomy" id="67368"/>
    <lineage>
        <taxon>Bacteria</taxon>
        <taxon>Bacillati</taxon>
        <taxon>Actinomycetota</taxon>
        <taxon>Actinomycetes</taxon>
        <taxon>Kitasatosporales</taxon>
        <taxon>Streptomycetaceae</taxon>
        <taxon>Streptomyces</taxon>
    </lineage>
</organism>
<dbReference type="EMBL" id="BMUL01000008">
    <property type="protein sequence ID" value="GHA88109.1"/>
    <property type="molecule type" value="Genomic_DNA"/>
</dbReference>
<evidence type="ECO:0000256" key="4">
    <source>
        <dbReference type="ARBA" id="ARBA00022824"/>
    </source>
</evidence>
<evidence type="ECO:0000313" key="12">
    <source>
        <dbReference type="Proteomes" id="UP000644020"/>
    </source>
</evidence>
<reference evidence="11" key="2">
    <citation type="submission" date="2020-09" db="EMBL/GenBank/DDBJ databases">
        <authorList>
            <person name="Sun Q."/>
            <person name="Ohkuma M."/>
        </authorList>
    </citation>
    <scope>NUCLEOTIDE SEQUENCE</scope>
    <source>
        <strain evidence="11">JCM 4518</strain>
    </source>
</reference>
<dbReference type="InterPro" id="IPR057433">
    <property type="entry name" value="LMF1/2_C"/>
</dbReference>
<keyword evidence="3 8" id="KW-0812">Transmembrane</keyword>
<dbReference type="InterPro" id="IPR009613">
    <property type="entry name" value="LMF"/>
</dbReference>
<feature type="transmembrane region" description="Helical" evidence="8">
    <location>
        <begin position="20"/>
        <end position="39"/>
    </location>
</feature>
<comment type="caution">
    <text evidence="11">The sequence shown here is derived from an EMBL/GenBank/DDBJ whole genome shotgun (WGS) entry which is preliminary data.</text>
</comment>
<feature type="domain" description="Lipase maturation factor 1/2 N-terminal" evidence="9">
    <location>
        <begin position="121"/>
        <end position="270"/>
    </location>
</feature>
<feature type="region of interest" description="Disordered" evidence="7">
    <location>
        <begin position="463"/>
        <end position="515"/>
    </location>
</feature>
<dbReference type="GO" id="GO:0051604">
    <property type="term" value="P:protein maturation"/>
    <property type="evidence" value="ECO:0007669"/>
    <property type="project" value="InterPro"/>
</dbReference>
<evidence type="ECO:0000256" key="1">
    <source>
        <dbReference type="ARBA" id="ARBA00004477"/>
    </source>
</evidence>
<feature type="compositionally biased region" description="Low complexity" evidence="7">
    <location>
        <begin position="413"/>
        <end position="427"/>
    </location>
</feature>